<reference evidence="2" key="1">
    <citation type="submission" date="2022-07" db="EMBL/GenBank/DDBJ databases">
        <title>Phylogenomic reconstructions and comparative analyses of Kickxellomycotina fungi.</title>
        <authorList>
            <person name="Reynolds N.K."/>
            <person name="Stajich J.E."/>
            <person name="Barry K."/>
            <person name="Grigoriev I.V."/>
            <person name="Crous P."/>
            <person name="Smith M.E."/>
        </authorList>
    </citation>
    <scope>NUCLEOTIDE SEQUENCE</scope>
    <source>
        <strain evidence="2">RSA 1196</strain>
    </source>
</reference>
<dbReference type="EMBL" id="JANBPY010001990">
    <property type="protein sequence ID" value="KAJ1957197.1"/>
    <property type="molecule type" value="Genomic_DNA"/>
</dbReference>
<dbReference type="Proteomes" id="UP001150925">
    <property type="component" value="Unassembled WGS sequence"/>
</dbReference>
<keyword evidence="3" id="KW-1185">Reference proteome</keyword>
<dbReference type="OrthoDB" id="2275560at2759"/>
<proteinExistence type="predicted"/>
<evidence type="ECO:0000256" key="1">
    <source>
        <dbReference type="SAM" id="MobiDB-lite"/>
    </source>
</evidence>
<name>A0A9W8ARJ3_9FUNG</name>
<comment type="caution">
    <text evidence="2">The sequence shown here is derived from an EMBL/GenBank/DDBJ whole genome shotgun (WGS) entry which is preliminary data.</text>
</comment>
<sequence length="131" mass="14564">MSFPEYGMMDITQERYVPRIFGFKVNPRSKSGPRMDWLRTFPKSLPNSQESAGDEEIQDKSQDQSMLEADVIDKEPTSNTTQPPATHSQDTTNPAQPDDDALPKQADGTPASPLSPTKDIMNGIEQTHLKS</sequence>
<evidence type="ECO:0000313" key="2">
    <source>
        <dbReference type="EMBL" id="KAJ1957197.1"/>
    </source>
</evidence>
<feature type="region of interest" description="Disordered" evidence="1">
    <location>
        <begin position="24"/>
        <end position="131"/>
    </location>
</feature>
<dbReference type="AlphaFoldDB" id="A0A9W8ARJ3"/>
<accession>A0A9W8ARJ3</accession>
<evidence type="ECO:0000313" key="3">
    <source>
        <dbReference type="Proteomes" id="UP001150925"/>
    </source>
</evidence>
<organism evidence="2 3">
    <name type="scientific">Dispira parvispora</name>
    <dbReference type="NCBI Taxonomy" id="1520584"/>
    <lineage>
        <taxon>Eukaryota</taxon>
        <taxon>Fungi</taxon>
        <taxon>Fungi incertae sedis</taxon>
        <taxon>Zoopagomycota</taxon>
        <taxon>Kickxellomycotina</taxon>
        <taxon>Dimargaritomycetes</taxon>
        <taxon>Dimargaritales</taxon>
        <taxon>Dimargaritaceae</taxon>
        <taxon>Dispira</taxon>
    </lineage>
</organism>
<feature type="compositionally biased region" description="Polar residues" evidence="1">
    <location>
        <begin position="77"/>
        <end position="95"/>
    </location>
</feature>
<protein>
    <submittedName>
        <fullName evidence="2">Uncharacterized protein</fullName>
    </submittedName>
</protein>
<gene>
    <name evidence="2" type="ORF">IWQ62_005145</name>
</gene>